<evidence type="ECO:0000313" key="12">
    <source>
        <dbReference type="EMBL" id="KKF34981.1"/>
    </source>
</evidence>
<sequence precursor="true">MKKIVLSCCLLAAFTSVSVLADASSDLQQRLNKVNSFHASFTQKVTDGSGQSVQEGQGELWVKRPDLFNWHMTAPDESVLISDGKTLWFYNPFVEQVSATWLKDATSNTPFILIARNQNSDWKQYNIRQQGDSFELTPESADGNLKQFTINVSSDGTIHQFSAVEQDGQRSSYALKSQKNGAISADKFQFTPPKGVTVDDQRQ</sequence>
<dbReference type="AlphaFoldDB" id="A0A0M2KDE6"/>
<evidence type="ECO:0000256" key="5">
    <source>
        <dbReference type="ARBA" id="ARBA00022448"/>
    </source>
</evidence>
<dbReference type="FunFam" id="2.50.20.10:FF:000001">
    <property type="entry name" value="Outer-membrane lipoprotein carrier protein"/>
    <property type="match status" value="1"/>
</dbReference>
<comment type="similarity">
    <text evidence="2 10">Belongs to the LolA family.</text>
</comment>
<dbReference type="InterPro" id="IPR018323">
    <property type="entry name" value="OM_lipoprot_carrier_LolA_Pbac"/>
</dbReference>
<accession>A0A0M2KDE6</accession>
<evidence type="ECO:0000256" key="10">
    <source>
        <dbReference type="HAMAP-Rule" id="MF_00240"/>
    </source>
</evidence>
<feature type="region of interest" description="Disordered" evidence="11">
    <location>
        <begin position="184"/>
        <end position="203"/>
    </location>
</feature>
<evidence type="ECO:0000256" key="4">
    <source>
        <dbReference type="ARBA" id="ARBA00014035"/>
    </source>
</evidence>
<proteinExistence type="inferred from homology"/>
<keyword evidence="6 10" id="KW-0732">Signal</keyword>
<comment type="function">
    <text evidence="10">Participates in the translocation of lipoproteins from the inner membrane to the outer membrane. Only forms a complex with a lipoprotein if the residue after the N-terminal Cys is not an aspartate (The Asp acts as a targeting signal to indicate that the lipoprotein should stay in the inner membrane).</text>
</comment>
<evidence type="ECO:0000256" key="2">
    <source>
        <dbReference type="ARBA" id="ARBA00007615"/>
    </source>
</evidence>
<comment type="caution">
    <text evidence="12">The sequence shown here is derived from an EMBL/GenBank/DDBJ whole genome shotgun (WGS) entry which is preliminary data.</text>
</comment>
<dbReference type="HAMAP" id="MF_00240">
    <property type="entry name" value="LolA"/>
    <property type="match status" value="1"/>
</dbReference>
<dbReference type="GO" id="GO:0030288">
    <property type="term" value="C:outer membrane-bounded periplasmic space"/>
    <property type="evidence" value="ECO:0007669"/>
    <property type="project" value="TreeGrafter"/>
</dbReference>
<evidence type="ECO:0000256" key="9">
    <source>
        <dbReference type="ARBA" id="ARBA00023186"/>
    </source>
</evidence>
<feature type="chain" id="PRO_5008991620" description="Outer-membrane lipoprotein carrier protein" evidence="10">
    <location>
        <begin position="22"/>
        <end position="203"/>
    </location>
</feature>
<dbReference type="RefSeq" id="WP_016189677.1">
    <property type="nucleotide sequence ID" value="NZ_CP089932.1"/>
</dbReference>
<dbReference type="SUPFAM" id="SSF89392">
    <property type="entry name" value="Prokaryotic lipoproteins and lipoprotein localization factors"/>
    <property type="match status" value="1"/>
</dbReference>
<gene>
    <name evidence="10 12" type="primary">lolA</name>
    <name evidence="12" type="ORF">SY86_05340</name>
</gene>
<dbReference type="GO" id="GO:0044874">
    <property type="term" value="P:lipoprotein localization to outer membrane"/>
    <property type="evidence" value="ECO:0007669"/>
    <property type="project" value="UniProtKB-UniRule"/>
</dbReference>
<keyword evidence="8 10" id="KW-0653">Protein transport</keyword>
<dbReference type="NCBIfam" id="TIGR00547">
    <property type="entry name" value="lolA"/>
    <property type="match status" value="1"/>
</dbReference>
<dbReference type="Pfam" id="PF03548">
    <property type="entry name" value="LolA"/>
    <property type="match status" value="1"/>
</dbReference>
<organism evidence="12 13">
    <name type="scientific">Erwinia tracheiphila</name>
    <dbReference type="NCBI Taxonomy" id="65700"/>
    <lineage>
        <taxon>Bacteria</taxon>
        <taxon>Pseudomonadati</taxon>
        <taxon>Pseudomonadota</taxon>
        <taxon>Gammaproteobacteria</taxon>
        <taxon>Enterobacterales</taxon>
        <taxon>Erwiniaceae</taxon>
        <taxon>Erwinia</taxon>
    </lineage>
</organism>
<dbReference type="PANTHER" id="PTHR35869">
    <property type="entry name" value="OUTER-MEMBRANE LIPOPROTEIN CARRIER PROTEIN"/>
    <property type="match status" value="1"/>
</dbReference>
<evidence type="ECO:0000256" key="1">
    <source>
        <dbReference type="ARBA" id="ARBA00004418"/>
    </source>
</evidence>
<comment type="subcellular location">
    <subcellularLocation>
        <location evidence="1 10">Periplasm</location>
    </subcellularLocation>
</comment>
<keyword evidence="5 10" id="KW-0813">Transport</keyword>
<dbReference type="Gene3D" id="2.50.20.10">
    <property type="entry name" value="Lipoprotein localisation LolA/LolB/LppX"/>
    <property type="match status" value="1"/>
</dbReference>
<evidence type="ECO:0000256" key="11">
    <source>
        <dbReference type="SAM" id="MobiDB-lite"/>
    </source>
</evidence>
<dbReference type="PANTHER" id="PTHR35869:SF1">
    <property type="entry name" value="OUTER-MEMBRANE LIPOPROTEIN CARRIER PROTEIN"/>
    <property type="match status" value="1"/>
</dbReference>
<dbReference type="InterPro" id="IPR004564">
    <property type="entry name" value="OM_lipoprot_carrier_LolA-like"/>
</dbReference>
<feature type="signal peptide" evidence="10">
    <location>
        <begin position="1"/>
        <end position="21"/>
    </location>
</feature>
<dbReference type="Proteomes" id="UP000033924">
    <property type="component" value="Unassembled WGS sequence"/>
</dbReference>
<name>A0A0M2KDE6_9GAMM</name>
<keyword evidence="7 10" id="KW-0574">Periplasm</keyword>
<protein>
    <recommendedName>
        <fullName evidence="4 10">Outer-membrane lipoprotein carrier protein</fullName>
    </recommendedName>
</protein>
<evidence type="ECO:0000256" key="6">
    <source>
        <dbReference type="ARBA" id="ARBA00022729"/>
    </source>
</evidence>
<dbReference type="CDD" id="cd16325">
    <property type="entry name" value="LolA"/>
    <property type="match status" value="1"/>
</dbReference>
<evidence type="ECO:0000256" key="7">
    <source>
        <dbReference type="ARBA" id="ARBA00022764"/>
    </source>
</evidence>
<evidence type="ECO:0000256" key="8">
    <source>
        <dbReference type="ARBA" id="ARBA00022927"/>
    </source>
</evidence>
<evidence type="ECO:0000313" key="13">
    <source>
        <dbReference type="Proteomes" id="UP000033924"/>
    </source>
</evidence>
<keyword evidence="12" id="KW-0449">Lipoprotein</keyword>
<dbReference type="STRING" id="65700.SY86_05340"/>
<dbReference type="EMBL" id="JXNU01000003">
    <property type="protein sequence ID" value="KKF34981.1"/>
    <property type="molecule type" value="Genomic_DNA"/>
</dbReference>
<keyword evidence="13" id="KW-1185">Reference proteome</keyword>
<comment type="subunit">
    <text evidence="3 10">Monomer.</text>
</comment>
<keyword evidence="9 10" id="KW-0143">Chaperone</keyword>
<evidence type="ECO:0000256" key="3">
    <source>
        <dbReference type="ARBA" id="ARBA00011245"/>
    </source>
</evidence>
<dbReference type="PATRIC" id="fig|65700.7.peg.1341"/>
<reference evidence="12 13" key="1">
    <citation type="submission" date="2015-01" db="EMBL/GenBank/DDBJ databases">
        <title>Erwinia tracheiphila.</title>
        <authorList>
            <person name="Shapiro L.R."/>
        </authorList>
    </citation>
    <scope>NUCLEOTIDE SEQUENCE [LARGE SCALE GENOMIC DNA]</scope>
    <source>
        <strain evidence="12 13">BuffGH</strain>
    </source>
</reference>
<dbReference type="GO" id="GO:0042953">
    <property type="term" value="P:lipoprotein transport"/>
    <property type="evidence" value="ECO:0007669"/>
    <property type="project" value="InterPro"/>
</dbReference>
<dbReference type="InterPro" id="IPR029046">
    <property type="entry name" value="LolA/LolB/LppX"/>
</dbReference>